<comment type="caution">
    <text evidence="1">The sequence shown here is derived from an EMBL/GenBank/DDBJ whole genome shotgun (WGS) entry which is preliminary data.</text>
</comment>
<dbReference type="EMBL" id="CAJOBZ010000026">
    <property type="protein sequence ID" value="CAF4878585.1"/>
    <property type="molecule type" value="Genomic_DNA"/>
</dbReference>
<keyword evidence="2" id="KW-1185">Reference proteome</keyword>
<proteinExistence type="predicted"/>
<accession>A0A821TLM4</accession>
<name>A0A821TLM4_9NEOP</name>
<dbReference type="AlphaFoldDB" id="A0A821TLM4"/>
<protein>
    <submittedName>
        <fullName evidence="1">Uncharacterized protein</fullName>
    </submittedName>
</protein>
<sequence length="108" mass="12966">MVKDRAVKEAYLSQPSGRRPVGRRRYRWIDSVKDLLQLKDSTWREVAKDRVRLNFLISETRTHFGSQNLKTQKLLYWNKGEFKLLDVRRLREVTISERRPLLSFFAVT</sequence>
<evidence type="ECO:0000313" key="1">
    <source>
        <dbReference type="EMBL" id="CAF4878585.1"/>
    </source>
</evidence>
<gene>
    <name evidence="1" type="ORF">PMACD_LOCUS9404</name>
</gene>
<reference evidence="1" key="1">
    <citation type="submission" date="2021-02" db="EMBL/GenBank/DDBJ databases">
        <authorList>
            <person name="Steward A R."/>
        </authorList>
    </citation>
    <scope>NUCLEOTIDE SEQUENCE</scope>
</reference>
<evidence type="ECO:0000313" key="2">
    <source>
        <dbReference type="Proteomes" id="UP000663880"/>
    </source>
</evidence>
<organism evidence="1 2">
    <name type="scientific">Pieris macdunnoughi</name>
    <dbReference type="NCBI Taxonomy" id="345717"/>
    <lineage>
        <taxon>Eukaryota</taxon>
        <taxon>Metazoa</taxon>
        <taxon>Ecdysozoa</taxon>
        <taxon>Arthropoda</taxon>
        <taxon>Hexapoda</taxon>
        <taxon>Insecta</taxon>
        <taxon>Pterygota</taxon>
        <taxon>Neoptera</taxon>
        <taxon>Endopterygota</taxon>
        <taxon>Lepidoptera</taxon>
        <taxon>Glossata</taxon>
        <taxon>Ditrysia</taxon>
        <taxon>Papilionoidea</taxon>
        <taxon>Pieridae</taxon>
        <taxon>Pierinae</taxon>
        <taxon>Pieris</taxon>
    </lineage>
</organism>
<dbReference type="Proteomes" id="UP000663880">
    <property type="component" value="Unassembled WGS sequence"/>
</dbReference>